<protein>
    <submittedName>
        <fullName evidence="1">Uncharacterized protein</fullName>
    </submittedName>
</protein>
<dbReference type="EMBL" id="MLJW01003770">
    <property type="protein sequence ID" value="OIQ71349.1"/>
    <property type="molecule type" value="Genomic_DNA"/>
</dbReference>
<sequence>MQANPHTLQADFDQGFVQGFQPVKRGGLHAADTTDAGGLRRRRQRWQGLLGVGLKLGRTALVFTQRNDQRQVKLVDARIAARAFIGTKSTLHIADHLGVPQRGDWIRHPAQADVFLRPFVFHQTRQAVSQAHVQAMEPAVKSGLAGAANRGLPFGATQGNAKRPVFFTGHHIGRFEKHRATAHVIEADRHLGQPFVRHRQLHLDVGRNITCTAEQNRAGNGVGVLGKTTKEFDTRNQPDPQAQVLLG</sequence>
<name>A0A1J5Q5Y4_9ZZZZ</name>
<dbReference type="AlphaFoldDB" id="A0A1J5Q5Y4"/>
<proteinExistence type="predicted"/>
<organism evidence="1">
    <name type="scientific">mine drainage metagenome</name>
    <dbReference type="NCBI Taxonomy" id="410659"/>
    <lineage>
        <taxon>unclassified sequences</taxon>
        <taxon>metagenomes</taxon>
        <taxon>ecological metagenomes</taxon>
    </lineage>
</organism>
<gene>
    <name evidence="1" type="ORF">GALL_470370</name>
</gene>
<reference evidence="1" key="1">
    <citation type="submission" date="2016-10" db="EMBL/GenBank/DDBJ databases">
        <title>Sequence of Gallionella enrichment culture.</title>
        <authorList>
            <person name="Poehlein A."/>
            <person name="Muehling M."/>
            <person name="Daniel R."/>
        </authorList>
    </citation>
    <scope>NUCLEOTIDE SEQUENCE</scope>
</reference>
<evidence type="ECO:0000313" key="1">
    <source>
        <dbReference type="EMBL" id="OIQ71349.1"/>
    </source>
</evidence>
<accession>A0A1J5Q5Y4</accession>
<comment type="caution">
    <text evidence="1">The sequence shown here is derived from an EMBL/GenBank/DDBJ whole genome shotgun (WGS) entry which is preliminary data.</text>
</comment>